<accession>A0ACC2F7J1</accession>
<comment type="caution">
    <text evidence="1">The sequence shown here is derived from an EMBL/GenBank/DDBJ whole genome shotgun (WGS) entry which is preliminary data.</text>
</comment>
<evidence type="ECO:0000313" key="2">
    <source>
        <dbReference type="Proteomes" id="UP001157502"/>
    </source>
</evidence>
<protein>
    <submittedName>
        <fullName evidence="1">Uncharacterized protein</fullName>
    </submittedName>
</protein>
<sequence>MSTCSLAQVVSFLEAMFLLLQKTAPQMVLRWQGYIQYEDFALHLGLDIPHLRLLHPLLHHQNQGVSQVEWLEVLIQ</sequence>
<dbReference type="Proteomes" id="UP001157502">
    <property type="component" value="Chromosome 32"/>
</dbReference>
<name>A0ACC2F7J1_DALPE</name>
<dbReference type="EMBL" id="CM055759">
    <property type="protein sequence ID" value="KAJ7987326.1"/>
    <property type="molecule type" value="Genomic_DNA"/>
</dbReference>
<evidence type="ECO:0000313" key="1">
    <source>
        <dbReference type="EMBL" id="KAJ7987326.1"/>
    </source>
</evidence>
<organism evidence="1 2">
    <name type="scientific">Dallia pectoralis</name>
    <name type="common">Alaska blackfish</name>
    <dbReference type="NCBI Taxonomy" id="75939"/>
    <lineage>
        <taxon>Eukaryota</taxon>
        <taxon>Metazoa</taxon>
        <taxon>Chordata</taxon>
        <taxon>Craniata</taxon>
        <taxon>Vertebrata</taxon>
        <taxon>Euteleostomi</taxon>
        <taxon>Actinopterygii</taxon>
        <taxon>Neopterygii</taxon>
        <taxon>Teleostei</taxon>
        <taxon>Protacanthopterygii</taxon>
        <taxon>Esociformes</taxon>
        <taxon>Umbridae</taxon>
        <taxon>Dallia</taxon>
    </lineage>
</organism>
<proteinExistence type="predicted"/>
<keyword evidence="2" id="KW-1185">Reference proteome</keyword>
<gene>
    <name evidence="1" type="ORF">DPEC_G00325320</name>
</gene>
<reference evidence="1" key="1">
    <citation type="submission" date="2021-05" db="EMBL/GenBank/DDBJ databases">
        <authorList>
            <person name="Pan Q."/>
            <person name="Jouanno E."/>
            <person name="Zahm M."/>
            <person name="Klopp C."/>
            <person name="Cabau C."/>
            <person name="Louis A."/>
            <person name="Berthelot C."/>
            <person name="Parey E."/>
            <person name="Roest Crollius H."/>
            <person name="Montfort J."/>
            <person name="Robinson-Rechavi M."/>
            <person name="Bouchez O."/>
            <person name="Lampietro C."/>
            <person name="Lopez Roques C."/>
            <person name="Donnadieu C."/>
            <person name="Postlethwait J."/>
            <person name="Bobe J."/>
            <person name="Dillon D."/>
            <person name="Chandos A."/>
            <person name="von Hippel F."/>
            <person name="Guiguen Y."/>
        </authorList>
    </citation>
    <scope>NUCLEOTIDE SEQUENCE</scope>
    <source>
        <strain evidence="1">YG-Jan2019</strain>
    </source>
</reference>